<evidence type="ECO:0000256" key="18">
    <source>
        <dbReference type="SAM" id="MobiDB-lite"/>
    </source>
</evidence>
<evidence type="ECO:0000256" key="7">
    <source>
        <dbReference type="ARBA" id="ARBA00023018"/>
    </source>
</evidence>
<dbReference type="GeneID" id="113500025"/>
<dbReference type="InterPro" id="IPR001828">
    <property type="entry name" value="ANF_lig-bd_rcpt"/>
</dbReference>
<dbReference type="Proteomes" id="UP000322000">
    <property type="component" value="Chromosome 1"/>
</dbReference>
<evidence type="ECO:0000256" key="3">
    <source>
        <dbReference type="ARBA" id="ARBA00022448"/>
    </source>
</evidence>
<dbReference type="SUPFAM" id="SSF53850">
    <property type="entry name" value="Periplasmic binding protein-like II"/>
    <property type="match status" value="1"/>
</dbReference>
<keyword evidence="12" id="KW-0628">Postsynaptic cell membrane</keyword>
<evidence type="ECO:0000256" key="4">
    <source>
        <dbReference type="ARBA" id="ARBA00022475"/>
    </source>
</evidence>
<evidence type="ECO:0000256" key="9">
    <source>
        <dbReference type="ARBA" id="ARBA00023136"/>
    </source>
</evidence>
<evidence type="ECO:0000259" key="21">
    <source>
        <dbReference type="SMART" id="SM00918"/>
    </source>
</evidence>
<feature type="binding site" evidence="16">
    <location>
        <position position="530"/>
    </location>
    <ligand>
        <name>L-glutamate</name>
        <dbReference type="ChEBI" id="CHEBI:29985"/>
    </ligand>
</feature>
<feature type="binding site" evidence="16">
    <location>
        <position position="703"/>
    </location>
    <ligand>
        <name>L-glutamate</name>
        <dbReference type="ChEBI" id="CHEBI:29985"/>
    </ligand>
</feature>
<feature type="transmembrane region" description="Helical" evidence="19">
    <location>
        <begin position="806"/>
        <end position="826"/>
    </location>
</feature>
<sequence>MRCKFVLNVFKYVFLTVFVFYCNKLVQGSRLHSDKIPIGVVFDQNTEEIQNAFKFAMVQHTSPNRSRLDFQLYVDIINTADAFKLSRLICNQFARGVIAMLGAVTPDSFDTLHSYTNTFQMPFVTPWFPEKVIPPSSGLIDYAVSMRPDYHRAVIDTITHYGWKNVIYIYDSHDGLLRLQQLYQTLQPGKATFRISHVKRVSNETEVVAYLKAIEKLDRWSNKYVVLDSATQLAKAALILHVRDVHLGRRNYHYFLSGLVMDDRWEKEVTEFGAINITGFRVLDWSRKVVRDFIDVWRRDSISAQAALMYDAVQVLIDAILRLLRKKPDILRSTIRRNANLNNTRIMDCNPKGKLTPYEHGDKISRMIKKTEIDGLTGNIRFNEEGLRKNFSLQVMELTVDGDLIKVATWNDNTGLTPVVPKLAPLAAPGTYDRNKTYIVTTIEEPPYIMRNTPDNPEFRTNEPYRGFCADLTRMISDKLEIKYELRLVRDGKYGNENPKIVSGWDGMVGELVRKEADLAIAPLTVTLERESVIDFSKPFLSFDLKPNKNAANSTGAIFSFLNPLSMEIWLSILCSLFAVSVVLFLVSRFSPYEWRVVSFSDSQNSDHSDVGSSKTTVVNEFSFWNSMWFSLGSFMQQGSDITPRSVSGRIVGTVWWFFTLIVISSYTANLASYLTLSRITEPGQSYSKLATCPEDVPGAPRTIAYPQDSAVDEHGWLAFLTDRSSASKNKPCEMVVTLSNTGYKDFAVGMPKGSKLRDGVNMALQSLKDEGEFSKLVRKWFTKSECDVPGKESRGTELTLSQVAGLFYVLVGGLLVALCVALIEFCQHGRAEAARANVPLRAALRAKARLASRAERKTPTHRASSQREHDRLGWNGGAFGGYYSPANQIGQEETALHASFTQV</sequence>
<dbReference type="Pfam" id="PF00060">
    <property type="entry name" value="Lig_chan"/>
    <property type="match status" value="1"/>
</dbReference>
<dbReference type="Pfam" id="PF01094">
    <property type="entry name" value="ANF_receptor"/>
    <property type="match status" value="1"/>
</dbReference>
<dbReference type="PANTHER" id="PTHR18966">
    <property type="entry name" value="IONOTROPIC GLUTAMATE RECEPTOR"/>
    <property type="match status" value="1"/>
</dbReference>
<dbReference type="InterPro" id="IPR019594">
    <property type="entry name" value="Glu/Gly-bd"/>
</dbReference>
<evidence type="ECO:0000259" key="20">
    <source>
        <dbReference type="SMART" id="SM00079"/>
    </source>
</evidence>
<dbReference type="GO" id="GO:0015276">
    <property type="term" value="F:ligand-gated monoatomic ion channel activity"/>
    <property type="evidence" value="ECO:0007669"/>
    <property type="project" value="InterPro"/>
</dbReference>
<keyword evidence="5 19" id="KW-0812">Transmembrane</keyword>
<dbReference type="PRINTS" id="PR00177">
    <property type="entry name" value="NMDARECEPTOR"/>
</dbReference>
<dbReference type="Gene3D" id="3.40.190.10">
    <property type="entry name" value="Periplasmic binding protein-like II"/>
    <property type="match status" value="3"/>
</dbReference>
<feature type="transmembrane region" description="Helical" evidence="19">
    <location>
        <begin position="655"/>
        <end position="677"/>
    </location>
</feature>
<feature type="domain" description="Ionotropic glutamate receptor C-terminal" evidence="20">
    <location>
        <begin position="437"/>
        <end position="784"/>
    </location>
</feature>
<dbReference type="Pfam" id="PF10613">
    <property type="entry name" value="Lig_chan-Glu_bd"/>
    <property type="match status" value="1"/>
</dbReference>
<name>A0A7E5W7N7_TRINI</name>
<feature type="transmembrane region" description="Helical" evidence="19">
    <location>
        <begin position="569"/>
        <end position="587"/>
    </location>
</feature>
<feature type="disulfide bond" evidence="17">
    <location>
        <begin position="90"/>
        <end position="349"/>
    </location>
</feature>
<dbReference type="InterPro" id="IPR015683">
    <property type="entry name" value="Ionotropic_Glu_rcpt"/>
</dbReference>
<keyword evidence="10" id="KW-0675">Receptor</keyword>
<dbReference type="FunFam" id="3.40.50.2300:FF:000186">
    <property type="entry name" value="Glutamate receptor 1"/>
    <property type="match status" value="1"/>
</dbReference>
<evidence type="ECO:0000256" key="8">
    <source>
        <dbReference type="ARBA" id="ARBA00023065"/>
    </source>
</evidence>
<evidence type="ECO:0000256" key="19">
    <source>
        <dbReference type="SAM" id="Phobius"/>
    </source>
</evidence>
<keyword evidence="17" id="KW-1015">Disulfide bond</keyword>
<protein>
    <submittedName>
        <fullName evidence="23">Glutamate receptor 1-like</fullName>
    </submittedName>
</protein>
<dbReference type="GO" id="GO:0038023">
    <property type="term" value="F:signaling receptor activity"/>
    <property type="evidence" value="ECO:0007669"/>
    <property type="project" value="InterPro"/>
</dbReference>
<keyword evidence="4" id="KW-1003">Cell membrane</keyword>
<feature type="binding site" evidence="16">
    <location>
        <position position="525"/>
    </location>
    <ligand>
        <name>L-glutamate</name>
        <dbReference type="ChEBI" id="CHEBI:29985"/>
    </ligand>
</feature>
<reference evidence="23" key="1">
    <citation type="submission" date="2025-08" db="UniProtKB">
        <authorList>
            <consortium name="RefSeq"/>
        </authorList>
    </citation>
    <scope>IDENTIFICATION</scope>
</reference>
<dbReference type="OrthoDB" id="5984008at2759"/>
<feature type="binding site" evidence="16">
    <location>
        <position position="523"/>
    </location>
    <ligand>
        <name>L-glutamate</name>
        <dbReference type="ChEBI" id="CHEBI:29985"/>
    </ligand>
</feature>
<keyword evidence="22" id="KW-1185">Reference proteome</keyword>
<evidence type="ECO:0000256" key="2">
    <source>
        <dbReference type="ARBA" id="ARBA00008685"/>
    </source>
</evidence>
<evidence type="ECO:0000256" key="1">
    <source>
        <dbReference type="ARBA" id="ARBA00004651"/>
    </source>
</evidence>
<feature type="region of interest" description="Disordered" evidence="18">
    <location>
        <begin position="852"/>
        <end position="873"/>
    </location>
</feature>
<dbReference type="InParanoid" id="A0A7E5W7N7"/>
<dbReference type="RefSeq" id="XP_026736512.1">
    <property type="nucleotide sequence ID" value="XM_026880711.1"/>
</dbReference>
<evidence type="ECO:0000256" key="11">
    <source>
        <dbReference type="ARBA" id="ARBA00023180"/>
    </source>
</evidence>
<comment type="subcellular location">
    <subcellularLocation>
        <location evidence="1">Cell membrane</location>
        <topology evidence="1">Multi-pass membrane protein</topology>
    </subcellularLocation>
    <subcellularLocation>
        <location evidence="15">Postsynaptic cell membrane</location>
    </subcellularLocation>
</comment>
<evidence type="ECO:0000256" key="14">
    <source>
        <dbReference type="ARBA" id="ARBA00023303"/>
    </source>
</evidence>
<keyword evidence="13" id="KW-1071">Ligand-gated ion channel</keyword>
<proteinExistence type="inferred from homology"/>
<dbReference type="GO" id="GO:0045211">
    <property type="term" value="C:postsynaptic membrane"/>
    <property type="evidence" value="ECO:0007669"/>
    <property type="project" value="UniProtKB-SubCell"/>
</dbReference>
<evidence type="ECO:0000256" key="5">
    <source>
        <dbReference type="ARBA" id="ARBA00022692"/>
    </source>
</evidence>
<keyword evidence="9 19" id="KW-0472">Membrane</keyword>
<feature type="disulfide bond" evidence="17">
    <location>
        <begin position="733"/>
        <end position="787"/>
    </location>
</feature>
<evidence type="ECO:0000313" key="22">
    <source>
        <dbReference type="Proteomes" id="UP000322000"/>
    </source>
</evidence>
<dbReference type="FunCoup" id="A0A7E5W7N7">
    <property type="interactions" value="228"/>
</dbReference>
<evidence type="ECO:0000256" key="16">
    <source>
        <dbReference type="PIRSR" id="PIRSR601508-1"/>
    </source>
</evidence>
<evidence type="ECO:0000256" key="17">
    <source>
        <dbReference type="PIRSR" id="PIRSR601508-3"/>
    </source>
</evidence>
<keyword evidence="7" id="KW-0770">Synapse</keyword>
<evidence type="ECO:0000256" key="13">
    <source>
        <dbReference type="ARBA" id="ARBA00023286"/>
    </source>
</evidence>
<evidence type="ECO:0000256" key="15">
    <source>
        <dbReference type="ARBA" id="ARBA00034100"/>
    </source>
</evidence>
<evidence type="ECO:0000256" key="6">
    <source>
        <dbReference type="ARBA" id="ARBA00022989"/>
    </source>
</evidence>
<accession>A0A7E5W7N7</accession>
<dbReference type="CDD" id="cd06380">
    <property type="entry name" value="PBP1_iGluR_AMPA"/>
    <property type="match status" value="1"/>
</dbReference>
<dbReference type="SUPFAM" id="SSF53822">
    <property type="entry name" value="Periplasmic binding protein-like I"/>
    <property type="match status" value="1"/>
</dbReference>
<keyword evidence="11" id="KW-0325">Glycoprotein</keyword>
<evidence type="ECO:0000256" key="10">
    <source>
        <dbReference type="ARBA" id="ARBA00023170"/>
    </source>
</evidence>
<keyword evidence="6 19" id="KW-1133">Transmembrane helix</keyword>
<feature type="binding site" evidence="16">
    <location>
        <position position="723"/>
    </location>
    <ligand>
        <name>L-glutamate</name>
        <dbReference type="ChEBI" id="CHEBI:29985"/>
    </ligand>
</feature>
<dbReference type="FunFam" id="3.40.190.10:FF:000024">
    <property type="entry name" value="Glutamate receptor, ionotropic, delta 1"/>
    <property type="match status" value="1"/>
</dbReference>
<dbReference type="AlphaFoldDB" id="A0A7E5W7N7"/>
<evidence type="ECO:0000313" key="23">
    <source>
        <dbReference type="RefSeq" id="XP_026736512.1"/>
    </source>
</evidence>
<dbReference type="Gene3D" id="3.40.50.2300">
    <property type="match status" value="2"/>
</dbReference>
<dbReference type="SMART" id="SM00079">
    <property type="entry name" value="PBPe"/>
    <property type="match status" value="1"/>
</dbReference>
<keyword evidence="3" id="KW-0813">Transport</keyword>
<comment type="similarity">
    <text evidence="2">Belongs to the glutamate-gated ion channel (TC 1.A.10.1) family.</text>
</comment>
<dbReference type="Gene3D" id="1.10.287.70">
    <property type="match status" value="1"/>
</dbReference>
<dbReference type="InterPro" id="IPR001508">
    <property type="entry name" value="Iono_Glu_rcpt_met"/>
</dbReference>
<dbReference type="InterPro" id="IPR001320">
    <property type="entry name" value="Iontro_rcpt_C"/>
</dbReference>
<organism evidence="22 23">
    <name type="scientific">Trichoplusia ni</name>
    <name type="common">Cabbage looper</name>
    <dbReference type="NCBI Taxonomy" id="7111"/>
    <lineage>
        <taxon>Eukaryota</taxon>
        <taxon>Metazoa</taxon>
        <taxon>Ecdysozoa</taxon>
        <taxon>Arthropoda</taxon>
        <taxon>Hexapoda</taxon>
        <taxon>Insecta</taxon>
        <taxon>Pterygota</taxon>
        <taxon>Neoptera</taxon>
        <taxon>Endopterygota</taxon>
        <taxon>Lepidoptera</taxon>
        <taxon>Glossata</taxon>
        <taxon>Ditrysia</taxon>
        <taxon>Noctuoidea</taxon>
        <taxon>Noctuidae</taxon>
        <taxon>Plusiinae</taxon>
        <taxon>Trichoplusia</taxon>
    </lineage>
</organism>
<keyword evidence="8" id="KW-0406">Ion transport</keyword>
<dbReference type="KEGG" id="tnl:113500025"/>
<keyword evidence="14" id="KW-0407">Ion channel</keyword>
<feature type="domain" description="Ionotropic glutamate receptor L-glutamate and glycine-binding" evidence="21">
    <location>
        <begin position="447"/>
        <end position="514"/>
    </location>
</feature>
<dbReference type="SMART" id="SM00918">
    <property type="entry name" value="Lig_chan-Glu_bd"/>
    <property type="match status" value="1"/>
</dbReference>
<dbReference type="FunFam" id="1.10.287.70:FF:000143">
    <property type="entry name" value="Probable glutamate receptor"/>
    <property type="match status" value="1"/>
</dbReference>
<evidence type="ECO:0000256" key="12">
    <source>
        <dbReference type="ARBA" id="ARBA00023257"/>
    </source>
</evidence>
<gene>
    <name evidence="23" type="primary">LOC113500025</name>
</gene>
<dbReference type="InterPro" id="IPR028082">
    <property type="entry name" value="Peripla_BP_I"/>
</dbReference>